<evidence type="ECO:0000313" key="2">
    <source>
        <dbReference type="EMBL" id="MDB1125803.1"/>
    </source>
</evidence>
<keyword evidence="3" id="KW-1185">Reference proteome</keyword>
<dbReference type="InterPro" id="IPR002881">
    <property type="entry name" value="DUF58"/>
</dbReference>
<gene>
    <name evidence="2" type="ORF">PGX00_19920</name>
</gene>
<name>A0ABT4YXV2_9VIBR</name>
<dbReference type="PANTHER" id="PTHR33608">
    <property type="entry name" value="BLL2464 PROTEIN"/>
    <property type="match status" value="1"/>
</dbReference>
<organism evidence="2 3">
    <name type="scientific">Vibrio algarum</name>
    <dbReference type="NCBI Taxonomy" id="3020714"/>
    <lineage>
        <taxon>Bacteria</taxon>
        <taxon>Pseudomonadati</taxon>
        <taxon>Pseudomonadota</taxon>
        <taxon>Gammaproteobacteria</taxon>
        <taxon>Vibrionales</taxon>
        <taxon>Vibrionaceae</taxon>
        <taxon>Vibrio</taxon>
    </lineage>
</organism>
<dbReference type="RefSeq" id="WP_272139842.1">
    <property type="nucleotide sequence ID" value="NZ_JAQLOI010000003.1"/>
</dbReference>
<comment type="caution">
    <text evidence="2">The sequence shown here is derived from an EMBL/GenBank/DDBJ whole genome shotgun (WGS) entry which is preliminary data.</text>
</comment>
<accession>A0ABT4YXV2</accession>
<dbReference type="Pfam" id="PF01882">
    <property type="entry name" value="DUF58"/>
    <property type="match status" value="1"/>
</dbReference>
<sequence length="315" mass="36009">MFVKQEIAHSELPEHADGVTLSLGELLYYKTQTVRWLPPAKSLWSQINGQHKSTQNGRGMNFSEVRQYQPGDDIRSIDWRVTARTGKPHTKIFHEEREQPVMLYLDFGKSMRFGSKLMLKSVQMAHMASLISWLAVDQKDRIGAILDSGSDLFDIKPTSRNKGPLQLFNQLIKMHNQILTTDVEHESPLSKGLNALHRLCPKGSEIIICSDFIRFDHVKDKVLLTQLRQHNRVQFVQFFDPLELGQTNFRGVEKVTNGQQTRWLSFSTKQNRQKLESAFQSEQQKIASLCRSLAIPYYSISSAVPLISQIAGTNK</sequence>
<protein>
    <submittedName>
        <fullName evidence="2">DUF58 domain-containing protein</fullName>
    </submittedName>
</protein>
<evidence type="ECO:0000313" key="3">
    <source>
        <dbReference type="Proteomes" id="UP001210678"/>
    </source>
</evidence>
<evidence type="ECO:0000259" key="1">
    <source>
        <dbReference type="Pfam" id="PF01882"/>
    </source>
</evidence>
<feature type="domain" description="DUF58" evidence="1">
    <location>
        <begin position="64"/>
        <end position="281"/>
    </location>
</feature>
<dbReference type="EMBL" id="JAQLOI010000003">
    <property type="protein sequence ID" value="MDB1125803.1"/>
    <property type="molecule type" value="Genomic_DNA"/>
</dbReference>
<dbReference type="PANTHER" id="PTHR33608:SF12">
    <property type="entry name" value="DUF58 DOMAIN-CONTAINING PROTEIN"/>
    <property type="match status" value="1"/>
</dbReference>
<dbReference type="Proteomes" id="UP001210678">
    <property type="component" value="Unassembled WGS sequence"/>
</dbReference>
<reference evidence="2 3" key="1">
    <citation type="submission" date="2023-01" db="EMBL/GenBank/DDBJ databases">
        <title>Vibrio sp. KJ40-1 sp.nov, isolated from marine algae.</title>
        <authorList>
            <person name="Butt M."/>
            <person name="Kim J.M.J."/>
            <person name="Jeon C.O.C."/>
        </authorList>
    </citation>
    <scope>NUCLEOTIDE SEQUENCE [LARGE SCALE GENOMIC DNA]</scope>
    <source>
        <strain evidence="2 3">KJ40-1</strain>
    </source>
</reference>
<proteinExistence type="predicted"/>